<evidence type="ECO:0000256" key="2">
    <source>
        <dbReference type="ARBA" id="ARBA00022448"/>
    </source>
</evidence>
<feature type="transmembrane region" description="Helical" evidence="11">
    <location>
        <begin position="31"/>
        <end position="49"/>
    </location>
</feature>
<feature type="transmembrane region" description="Helical" evidence="11">
    <location>
        <begin position="122"/>
        <end position="142"/>
    </location>
</feature>
<dbReference type="InterPro" id="IPR006153">
    <property type="entry name" value="Cation/H_exchanger_TM"/>
</dbReference>
<dbReference type="GO" id="GO:0015386">
    <property type="term" value="F:potassium:proton antiporter activity"/>
    <property type="evidence" value="ECO:0007669"/>
    <property type="project" value="TreeGrafter"/>
</dbReference>
<dbReference type="RefSeq" id="WP_044834496.1">
    <property type="nucleotide sequence ID" value="NZ_CP059735.1"/>
</dbReference>
<reference evidence="13 14" key="2">
    <citation type="journal article" date="2022" name="Mar. Drugs">
        <title>Bioassay-Guided Fractionation Leads to the Detection of Cholic Acid Generated by the Rare Thalassomonas sp.</title>
        <authorList>
            <person name="Pheiffer F."/>
            <person name="Schneider Y.K."/>
            <person name="Hansen E.H."/>
            <person name="Andersen J.H."/>
            <person name="Isaksson J."/>
            <person name="Busche T."/>
            <person name="R C."/>
            <person name="Kalinowski J."/>
            <person name="Zyl L.V."/>
            <person name="Trindade M."/>
        </authorList>
    </citation>
    <scope>NUCLEOTIDE SEQUENCE [LARGE SCALE GENOMIC DNA]</scope>
    <source>
        <strain evidence="13 14">A5K-106</strain>
    </source>
</reference>
<feature type="transmembrane region" description="Helical" evidence="11">
    <location>
        <begin position="219"/>
        <end position="238"/>
    </location>
</feature>
<evidence type="ECO:0000256" key="7">
    <source>
        <dbReference type="ARBA" id="ARBA00023053"/>
    </source>
</evidence>
<dbReference type="PANTHER" id="PTHR10110">
    <property type="entry name" value="SODIUM/HYDROGEN EXCHANGER"/>
    <property type="match status" value="1"/>
</dbReference>
<feature type="transmembrane region" description="Helical" evidence="11">
    <location>
        <begin position="347"/>
        <end position="365"/>
    </location>
</feature>
<dbReference type="InterPro" id="IPR018422">
    <property type="entry name" value="Cation/H_exchanger_CPA1"/>
</dbReference>
<keyword evidence="2" id="KW-0813">Transport</keyword>
<keyword evidence="3" id="KW-0050">Antiport</keyword>
<dbReference type="AlphaFoldDB" id="A0AAF0C1J8"/>
<evidence type="ECO:0000256" key="1">
    <source>
        <dbReference type="ARBA" id="ARBA00004651"/>
    </source>
</evidence>
<accession>A0AAF0C1J8</accession>
<feature type="transmembrane region" description="Helical" evidence="11">
    <location>
        <begin position="281"/>
        <end position="300"/>
    </location>
</feature>
<feature type="transmembrane region" description="Helical" evidence="11">
    <location>
        <begin position="162"/>
        <end position="182"/>
    </location>
</feature>
<keyword evidence="8" id="KW-0406">Ion transport</keyword>
<keyword evidence="6 11" id="KW-1133">Transmembrane helix</keyword>
<dbReference type="Proteomes" id="UP000032568">
    <property type="component" value="Chromosome"/>
</dbReference>
<evidence type="ECO:0000256" key="9">
    <source>
        <dbReference type="ARBA" id="ARBA00023136"/>
    </source>
</evidence>
<feature type="transmembrane region" description="Helical" evidence="11">
    <location>
        <begin position="194"/>
        <end position="214"/>
    </location>
</feature>
<dbReference type="Pfam" id="PF00999">
    <property type="entry name" value="Na_H_Exchanger"/>
    <property type="match status" value="1"/>
</dbReference>
<keyword evidence="10" id="KW-0739">Sodium transport</keyword>
<feature type="transmembrane region" description="Helical" evidence="11">
    <location>
        <begin position="61"/>
        <end position="80"/>
    </location>
</feature>
<dbReference type="PANTHER" id="PTHR10110:SF86">
    <property type="entry name" value="SODIUM_HYDROGEN EXCHANGER 7"/>
    <property type="match status" value="1"/>
</dbReference>
<dbReference type="Gene3D" id="6.10.140.1330">
    <property type="match status" value="1"/>
</dbReference>
<dbReference type="GO" id="GO:0098719">
    <property type="term" value="P:sodium ion import across plasma membrane"/>
    <property type="evidence" value="ECO:0007669"/>
    <property type="project" value="TreeGrafter"/>
</dbReference>
<protein>
    <submittedName>
        <fullName evidence="13">Sodium:proton antiporter</fullName>
    </submittedName>
</protein>
<gene>
    <name evidence="13" type="ORF">SG35_028190</name>
</gene>
<feature type="transmembrane region" description="Helical" evidence="11">
    <location>
        <begin position="371"/>
        <end position="398"/>
    </location>
</feature>
<proteinExistence type="predicted"/>
<evidence type="ECO:0000256" key="11">
    <source>
        <dbReference type="SAM" id="Phobius"/>
    </source>
</evidence>
<evidence type="ECO:0000313" key="14">
    <source>
        <dbReference type="Proteomes" id="UP000032568"/>
    </source>
</evidence>
<dbReference type="GO" id="GO:0005886">
    <property type="term" value="C:plasma membrane"/>
    <property type="evidence" value="ECO:0007669"/>
    <property type="project" value="UniProtKB-SubCell"/>
</dbReference>
<dbReference type="GO" id="GO:0051453">
    <property type="term" value="P:regulation of intracellular pH"/>
    <property type="evidence" value="ECO:0007669"/>
    <property type="project" value="TreeGrafter"/>
</dbReference>
<name>A0AAF0C1J8_9GAMM</name>
<dbReference type="KEGG" id="tact:SG35_028190"/>
<dbReference type="EMBL" id="CP059735">
    <property type="protein sequence ID" value="WDD99051.1"/>
    <property type="molecule type" value="Genomic_DNA"/>
</dbReference>
<organism evidence="13 14">
    <name type="scientific">Thalassomonas actiniarum</name>
    <dbReference type="NCBI Taxonomy" id="485447"/>
    <lineage>
        <taxon>Bacteria</taxon>
        <taxon>Pseudomonadati</taxon>
        <taxon>Pseudomonadota</taxon>
        <taxon>Gammaproteobacteria</taxon>
        <taxon>Alteromonadales</taxon>
        <taxon>Colwelliaceae</taxon>
        <taxon>Thalassomonas</taxon>
    </lineage>
</organism>
<keyword evidence="4" id="KW-1003">Cell membrane</keyword>
<evidence type="ECO:0000256" key="8">
    <source>
        <dbReference type="ARBA" id="ARBA00023065"/>
    </source>
</evidence>
<evidence type="ECO:0000256" key="5">
    <source>
        <dbReference type="ARBA" id="ARBA00022692"/>
    </source>
</evidence>
<reference evidence="13 14" key="1">
    <citation type="journal article" date="2015" name="Genome Announc.">
        <title>Draft Genome Sequences of Marine Isolates of Thalassomonas viridans and Thalassomonas actiniarum.</title>
        <authorList>
            <person name="Olonade I."/>
            <person name="van Zyl L.J."/>
            <person name="Trindade M."/>
        </authorList>
    </citation>
    <scope>NUCLEOTIDE SEQUENCE [LARGE SCALE GENOMIC DNA]</scope>
    <source>
        <strain evidence="13 14">A5K-106</strain>
    </source>
</reference>
<feature type="domain" description="Cation/H+ exchanger transmembrane" evidence="12">
    <location>
        <begin position="17"/>
        <end position="399"/>
    </location>
</feature>
<evidence type="ECO:0000259" key="12">
    <source>
        <dbReference type="Pfam" id="PF00999"/>
    </source>
</evidence>
<keyword evidence="7" id="KW-0915">Sodium</keyword>
<feature type="transmembrane region" description="Helical" evidence="11">
    <location>
        <begin position="6"/>
        <end position="24"/>
    </location>
</feature>
<feature type="transmembrane region" description="Helical" evidence="11">
    <location>
        <begin position="92"/>
        <end position="116"/>
    </location>
</feature>
<evidence type="ECO:0000256" key="3">
    <source>
        <dbReference type="ARBA" id="ARBA00022449"/>
    </source>
</evidence>
<feature type="transmembrane region" description="Helical" evidence="11">
    <location>
        <begin position="306"/>
        <end position="326"/>
    </location>
</feature>
<evidence type="ECO:0000256" key="4">
    <source>
        <dbReference type="ARBA" id="ARBA00022475"/>
    </source>
</evidence>
<evidence type="ECO:0000313" key="13">
    <source>
        <dbReference type="EMBL" id="WDD99051.1"/>
    </source>
</evidence>
<comment type="subcellular location">
    <subcellularLocation>
        <location evidence="1">Cell membrane</location>
        <topology evidence="1">Multi-pass membrane protein</topology>
    </subcellularLocation>
</comment>
<dbReference type="PRINTS" id="PR01084">
    <property type="entry name" value="NAHEXCHNGR"/>
</dbReference>
<sequence length="403" mass="43379">MTAIEIIGVVLIFAVTGITGLMVIRVIKIPYSLALVLLGFILSFSIGIFDWDSGIRASNFQALMLFVLLPVLIFEAAFVLDSKLLFKFLPNVLTLATIGLLLSTVLTAILLFYGIGHPGFPFIAALITGAVVSATDPVAVVAQLKALKAPAELNVLIEGESLFNDATAIALFTILVSIGIGAAEPDVISGLVQFLKIFFGGILVGMLMGCMFAFSLRLLAVNVPALVLVSLVLAYGSFYIGEHFFHVSGIVAVLFAAIAFKRFGQQALTPVEHELHSIWESIGFIANVFVFVLLGLVVSVDMFTERWLAIGLAVIAATVARFIAVYSSTSLNRFTLGQTIDPRYPPIMIWGGLRGAVTIALVLSLPTELPYWWTIQSIGFGVVLFTLIVQATTTPLLVKRLKI</sequence>
<dbReference type="InterPro" id="IPR004709">
    <property type="entry name" value="NaH_exchanger"/>
</dbReference>
<evidence type="ECO:0000256" key="10">
    <source>
        <dbReference type="ARBA" id="ARBA00023201"/>
    </source>
</evidence>
<evidence type="ECO:0000256" key="6">
    <source>
        <dbReference type="ARBA" id="ARBA00022989"/>
    </source>
</evidence>
<keyword evidence="5 11" id="KW-0812">Transmembrane</keyword>
<dbReference type="GO" id="GO:0015385">
    <property type="term" value="F:sodium:proton antiporter activity"/>
    <property type="evidence" value="ECO:0007669"/>
    <property type="project" value="InterPro"/>
</dbReference>
<keyword evidence="9 11" id="KW-0472">Membrane</keyword>
<keyword evidence="14" id="KW-1185">Reference proteome</keyword>